<gene>
    <name evidence="2" type="ORF">Csa_6G485140</name>
</gene>
<reference evidence="2 3" key="3">
    <citation type="journal article" date="2010" name="BMC Genomics">
        <title>Transcriptome sequencing and comparative analysis of cucumber flowers with different sex types.</title>
        <authorList>
            <person name="Guo S."/>
            <person name="Zheng Y."/>
            <person name="Joung J.G."/>
            <person name="Liu S."/>
            <person name="Zhang Z."/>
            <person name="Crasta O.R."/>
            <person name="Sobral B.W."/>
            <person name="Xu Y."/>
            <person name="Huang S."/>
            <person name="Fei Z."/>
        </authorList>
    </citation>
    <scope>NUCLEOTIDE SEQUENCE [LARGE SCALE GENOMIC DNA]</scope>
    <source>
        <strain evidence="3">cv. 9930</strain>
    </source>
</reference>
<sequence length="158" mass="17378">MGACATKPKDLKAESGDAPEELPAETKPDHVGDEKAKEIVVDDDKVDSKPPSLTDLFIHQKEGNKEKTEDADPPEKQETNPPETEKQINPLPEEKPSENNPPEPVVSDSVTENKTVTEMETPDEAIKVEVTIENDVPPEKTESAEKPTETEKEVKVTN</sequence>
<reference evidence="2 3" key="4">
    <citation type="journal article" date="2011" name="BMC Genomics">
        <title>RNA-Seq improves annotation of protein-coding genes in the cucumber genome.</title>
        <authorList>
            <person name="Li Z."/>
            <person name="Zhang Z."/>
            <person name="Yan P."/>
            <person name="Huang S."/>
            <person name="Fei Z."/>
            <person name="Lin K."/>
        </authorList>
    </citation>
    <scope>NUCLEOTIDE SEQUENCE [LARGE SCALE GENOMIC DNA]</scope>
    <source>
        <strain evidence="3">cv. 9930</strain>
    </source>
</reference>
<keyword evidence="3" id="KW-1185">Reference proteome</keyword>
<dbReference type="AlphaFoldDB" id="A0A0A0KFS6"/>
<proteinExistence type="predicted"/>
<feature type="compositionally biased region" description="Basic and acidic residues" evidence="1">
    <location>
        <begin position="137"/>
        <end position="158"/>
    </location>
</feature>
<feature type="region of interest" description="Disordered" evidence="1">
    <location>
        <begin position="1"/>
        <end position="158"/>
    </location>
</feature>
<name>A0A0A0KFS6_CUCSA</name>
<reference evidence="2 3" key="2">
    <citation type="journal article" date="2009" name="PLoS ONE">
        <title>An integrated genetic and cytogenetic map of the cucumber genome.</title>
        <authorList>
            <person name="Ren Y."/>
            <person name="Zhang Z."/>
            <person name="Liu J."/>
            <person name="Staub J.E."/>
            <person name="Han Y."/>
            <person name="Cheng Z."/>
            <person name="Li X."/>
            <person name="Lu J."/>
            <person name="Miao H."/>
            <person name="Kang H."/>
            <person name="Xie B."/>
            <person name="Gu X."/>
            <person name="Wang X."/>
            <person name="Du Y."/>
            <person name="Jin W."/>
            <person name="Huang S."/>
        </authorList>
    </citation>
    <scope>NUCLEOTIDE SEQUENCE [LARGE SCALE GENOMIC DNA]</scope>
    <source>
        <strain evidence="3">cv. 9930</strain>
    </source>
</reference>
<dbReference type="Gramene" id="KGN48388">
    <property type="protein sequence ID" value="KGN48388"/>
    <property type="gene ID" value="Csa_6G485140"/>
</dbReference>
<feature type="compositionally biased region" description="Polar residues" evidence="1">
    <location>
        <begin position="108"/>
        <end position="118"/>
    </location>
</feature>
<accession>A0A0A0KFS6</accession>
<dbReference type="EMBL" id="CM002927">
    <property type="protein sequence ID" value="KGN48388.1"/>
    <property type="molecule type" value="Genomic_DNA"/>
</dbReference>
<evidence type="ECO:0000313" key="3">
    <source>
        <dbReference type="Proteomes" id="UP000029981"/>
    </source>
</evidence>
<dbReference type="OrthoDB" id="10450857at2759"/>
<protein>
    <submittedName>
        <fullName evidence="2">Uncharacterized protein</fullName>
    </submittedName>
</protein>
<reference evidence="2 3" key="1">
    <citation type="journal article" date="2009" name="Nat. Genet.">
        <title>The genome of the cucumber, Cucumis sativus L.</title>
        <authorList>
            <person name="Huang S."/>
            <person name="Li R."/>
            <person name="Zhang Z."/>
            <person name="Li L."/>
            <person name="Gu X."/>
            <person name="Fan W."/>
            <person name="Lucas W.J."/>
            <person name="Wang X."/>
            <person name="Xie B."/>
            <person name="Ni P."/>
            <person name="Ren Y."/>
            <person name="Zhu H."/>
            <person name="Li J."/>
            <person name="Lin K."/>
            <person name="Jin W."/>
            <person name="Fei Z."/>
            <person name="Li G."/>
            <person name="Staub J."/>
            <person name="Kilian A."/>
            <person name="van der Vossen E.A."/>
            <person name="Wu Y."/>
            <person name="Guo J."/>
            <person name="He J."/>
            <person name="Jia Z."/>
            <person name="Ren Y."/>
            <person name="Tian G."/>
            <person name="Lu Y."/>
            <person name="Ruan J."/>
            <person name="Qian W."/>
            <person name="Wang M."/>
            <person name="Huang Q."/>
            <person name="Li B."/>
            <person name="Xuan Z."/>
            <person name="Cao J."/>
            <person name="Asan"/>
            <person name="Wu Z."/>
            <person name="Zhang J."/>
            <person name="Cai Q."/>
            <person name="Bai Y."/>
            <person name="Zhao B."/>
            <person name="Han Y."/>
            <person name="Li Y."/>
            <person name="Li X."/>
            <person name="Wang S."/>
            <person name="Shi Q."/>
            <person name="Liu S."/>
            <person name="Cho W.K."/>
            <person name="Kim J.Y."/>
            <person name="Xu Y."/>
            <person name="Heller-Uszynska K."/>
            <person name="Miao H."/>
            <person name="Cheng Z."/>
            <person name="Zhang S."/>
            <person name="Wu J."/>
            <person name="Yang Y."/>
            <person name="Kang H."/>
            <person name="Li M."/>
            <person name="Liang H."/>
            <person name="Ren X."/>
            <person name="Shi Z."/>
            <person name="Wen M."/>
            <person name="Jian M."/>
            <person name="Yang H."/>
            <person name="Zhang G."/>
            <person name="Yang Z."/>
            <person name="Chen R."/>
            <person name="Liu S."/>
            <person name="Li J."/>
            <person name="Ma L."/>
            <person name="Liu H."/>
            <person name="Zhou Y."/>
            <person name="Zhao J."/>
            <person name="Fang X."/>
            <person name="Li G."/>
            <person name="Fang L."/>
            <person name="Li Y."/>
            <person name="Liu D."/>
            <person name="Zheng H."/>
            <person name="Zhang Y."/>
            <person name="Qin N."/>
            <person name="Li Z."/>
            <person name="Yang G."/>
            <person name="Yang S."/>
            <person name="Bolund L."/>
            <person name="Kristiansen K."/>
            <person name="Zheng H."/>
            <person name="Li S."/>
            <person name="Zhang X."/>
            <person name="Yang H."/>
            <person name="Wang J."/>
            <person name="Sun R."/>
            <person name="Zhang B."/>
            <person name="Jiang S."/>
            <person name="Wang J."/>
            <person name="Du Y."/>
            <person name="Li S."/>
        </authorList>
    </citation>
    <scope>NUCLEOTIDE SEQUENCE [LARGE SCALE GENOMIC DNA]</scope>
    <source>
        <strain evidence="3">cv. 9930</strain>
    </source>
</reference>
<dbReference type="Proteomes" id="UP000029981">
    <property type="component" value="Chromosome 6"/>
</dbReference>
<feature type="compositionally biased region" description="Basic and acidic residues" evidence="1">
    <location>
        <begin position="24"/>
        <end position="48"/>
    </location>
</feature>
<feature type="compositionally biased region" description="Basic and acidic residues" evidence="1">
    <location>
        <begin position="58"/>
        <end position="97"/>
    </location>
</feature>
<organism evidence="2 3">
    <name type="scientific">Cucumis sativus</name>
    <name type="common">Cucumber</name>
    <dbReference type="NCBI Taxonomy" id="3659"/>
    <lineage>
        <taxon>Eukaryota</taxon>
        <taxon>Viridiplantae</taxon>
        <taxon>Streptophyta</taxon>
        <taxon>Embryophyta</taxon>
        <taxon>Tracheophyta</taxon>
        <taxon>Spermatophyta</taxon>
        <taxon>Magnoliopsida</taxon>
        <taxon>eudicotyledons</taxon>
        <taxon>Gunneridae</taxon>
        <taxon>Pentapetalae</taxon>
        <taxon>rosids</taxon>
        <taxon>fabids</taxon>
        <taxon>Cucurbitales</taxon>
        <taxon>Cucurbitaceae</taxon>
        <taxon>Benincaseae</taxon>
        <taxon>Cucumis</taxon>
    </lineage>
</organism>
<evidence type="ECO:0000256" key="1">
    <source>
        <dbReference type="SAM" id="MobiDB-lite"/>
    </source>
</evidence>
<evidence type="ECO:0000313" key="2">
    <source>
        <dbReference type="EMBL" id="KGN48388.1"/>
    </source>
</evidence>